<organism evidence="3 5">
    <name type="scientific">Rotaria magnacalcarata</name>
    <dbReference type="NCBI Taxonomy" id="392030"/>
    <lineage>
        <taxon>Eukaryota</taxon>
        <taxon>Metazoa</taxon>
        <taxon>Spiralia</taxon>
        <taxon>Gnathifera</taxon>
        <taxon>Rotifera</taxon>
        <taxon>Eurotatoria</taxon>
        <taxon>Bdelloidea</taxon>
        <taxon>Philodinida</taxon>
        <taxon>Philodinidae</taxon>
        <taxon>Rotaria</taxon>
    </lineage>
</organism>
<dbReference type="InterPro" id="IPR009057">
    <property type="entry name" value="Homeodomain-like_sf"/>
</dbReference>
<dbReference type="InterPro" id="IPR050863">
    <property type="entry name" value="CenT-Element_Derived"/>
</dbReference>
<evidence type="ECO:0000313" key="4">
    <source>
        <dbReference type="EMBL" id="CAF4150506.1"/>
    </source>
</evidence>
<evidence type="ECO:0000259" key="2">
    <source>
        <dbReference type="Pfam" id="PF05225"/>
    </source>
</evidence>
<dbReference type="InterPro" id="IPR007889">
    <property type="entry name" value="HTH_Psq"/>
</dbReference>
<dbReference type="EMBL" id="CAJNOV010011951">
    <property type="protein sequence ID" value="CAF1471177.1"/>
    <property type="molecule type" value="Genomic_DNA"/>
</dbReference>
<name>A0A815R516_9BILA</name>
<evidence type="ECO:0000313" key="3">
    <source>
        <dbReference type="EMBL" id="CAF1471177.1"/>
    </source>
</evidence>
<dbReference type="Proteomes" id="UP000681967">
    <property type="component" value="Unassembled WGS sequence"/>
</dbReference>
<dbReference type="Pfam" id="PF05225">
    <property type="entry name" value="HTH_psq"/>
    <property type="match status" value="1"/>
</dbReference>
<accession>A0A815R516</accession>
<dbReference type="Proteomes" id="UP000663855">
    <property type="component" value="Unassembled WGS sequence"/>
</dbReference>
<dbReference type="PANTHER" id="PTHR19303:SF74">
    <property type="entry name" value="POGO TRANSPOSABLE ELEMENT WITH KRAB DOMAIN"/>
    <property type="match status" value="1"/>
</dbReference>
<evidence type="ECO:0000313" key="5">
    <source>
        <dbReference type="Proteomes" id="UP000663855"/>
    </source>
</evidence>
<comment type="caution">
    <text evidence="3">The sequence shown here is derived from an EMBL/GenBank/DDBJ whole genome shotgun (WGS) entry which is preliminary data.</text>
</comment>
<dbReference type="EMBL" id="CAJOBH010009847">
    <property type="protein sequence ID" value="CAF4150506.1"/>
    <property type="molecule type" value="Genomic_DNA"/>
</dbReference>
<feature type="compositionally biased region" description="Acidic residues" evidence="1">
    <location>
        <begin position="377"/>
        <end position="397"/>
    </location>
</feature>
<reference evidence="3" key="1">
    <citation type="submission" date="2021-02" db="EMBL/GenBank/DDBJ databases">
        <authorList>
            <person name="Nowell W R."/>
        </authorList>
    </citation>
    <scope>NUCLEOTIDE SEQUENCE</scope>
</reference>
<feature type="region of interest" description="Disordered" evidence="1">
    <location>
        <begin position="373"/>
        <end position="448"/>
    </location>
</feature>
<feature type="compositionally biased region" description="Low complexity" evidence="1">
    <location>
        <begin position="400"/>
        <end position="434"/>
    </location>
</feature>
<proteinExistence type="predicted"/>
<feature type="domain" description="HTH psq-type" evidence="2">
    <location>
        <begin position="17"/>
        <end position="56"/>
    </location>
</feature>
<feature type="compositionally biased region" description="Basic residues" evidence="1">
    <location>
        <begin position="524"/>
        <end position="544"/>
    </location>
</feature>
<feature type="compositionally biased region" description="Polar residues" evidence="1">
    <location>
        <begin position="435"/>
        <end position="445"/>
    </location>
</feature>
<gene>
    <name evidence="4" type="ORF">BYL167_LOCUS21506</name>
    <name evidence="3" type="ORF">CJN711_LOCUS25670</name>
</gene>
<protein>
    <recommendedName>
        <fullName evidence="2">HTH psq-type domain-containing protein</fullName>
    </recommendedName>
</protein>
<dbReference type="PANTHER" id="PTHR19303">
    <property type="entry name" value="TRANSPOSON"/>
    <property type="match status" value="1"/>
</dbReference>
<dbReference type="AlphaFoldDB" id="A0A815R516"/>
<dbReference type="SUPFAM" id="SSF46689">
    <property type="entry name" value="Homeodomain-like"/>
    <property type="match status" value="1"/>
</dbReference>
<dbReference type="GO" id="GO:0005634">
    <property type="term" value="C:nucleus"/>
    <property type="evidence" value="ECO:0007669"/>
    <property type="project" value="TreeGrafter"/>
</dbReference>
<dbReference type="GO" id="GO:0003677">
    <property type="term" value="F:DNA binding"/>
    <property type="evidence" value="ECO:0007669"/>
    <property type="project" value="InterPro"/>
</dbReference>
<sequence length="544" mass="61623">MPRKYKKKNSYKKYSESNFLLAIQYVDAGYSIRESSRRYDAPYSTLNAHVNHEVSHDRVGRPTIFNKEEEDNLEKAALLLQSWGVPLTIDEFINLSKQYALSLNKINLFRTGTSTYDWLYSFLNRHHNLILKKSYPLEKKRAALTNEQVDKWFQLLNKLIEENNLPNRPAQIFNADESGMSDNISYSKVIVHRHTSNAYRVQGGTGGRSYINVMFCGSATGFLLPPFVIYKSKRLFDEWCVGGPSDTGYDCAKKILKDEYSRTNFKNVGKPEFPSLLNQLWTNDPVGTKTNIIKSFMKAGVFPFNPNSIDRSRILKSKVDIDKNQSTVPTDTANNNNKVSRVQQSTTQAINNSFATSHQAIASLNRILEDTKSIGSSDEDPHDQTEDDDDNDDDDEYLPSKSNFHSPTSSSSNSQNDENTSLSTSKSPKTSQTKHQPQTTQNSSSKHLEKILQERKIKRLKSTVTAVDLETSQEDAPDTSTSNPPNSIQAITTAIQAIFVIDGSNGQVITEKIVIQQLEERKKQQNLKRPKSNNRTSQPKRQKK</sequence>
<evidence type="ECO:0000256" key="1">
    <source>
        <dbReference type="SAM" id="MobiDB-lite"/>
    </source>
</evidence>
<feature type="region of interest" description="Disordered" evidence="1">
    <location>
        <begin position="520"/>
        <end position="544"/>
    </location>
</feature>
<feature type="region of interest" description="Disordered" evidence="1">
    <location>
        <begin position="325"/>
        <end position="345"/>
    </location>
</feature>